<feature type="compositionally biased region" description="Low complexity" evidence="1">
    <location>
        <begin position="359"/>
        <end position="381"/>
    </location>
</feature>
<dbReference type="Proteomes" id="UP001430848">
    <property type="component" value="Unassembled WGS sequence"/>
</dbReference>
<feature type="region of interest" description="Disordered" evidence="1">
    <location>
        <begin position="401"/>
        <end position="479"/>
    </location>
</feature>
<accession>A0ABR1NVC7</accession>
<evidence type="ECO:0000256" key="1">
    <source>
        <dbReference type="SAM" id="MobiDB-lite"/>
    </source>
</evidence>
<proteinExistence type="predicted"/>
<feature type="compositionally biased region" description="Basic and acidic residues" evidence="1">
    <location>
        <begin position="458"/>
        <end position="473"/>
    </location>
</feature>
<evidence type="ECO:0000313" key="3">
    <source>
        <dbReference type="Proteomes" id="UP001430848"/>
    </source>
</evidence>
<protein>
    <submittedName>
        <fullName evidence="2">Uncharacterized protein</fullName>
    </submittedName>
</protein>
<keyword evidence="3" id="KW-1185">Reference proteome</keyword>
<evidence type="ECO:0000313" key="2">
    <source>
        <dbReference type="EMBL" id="KAK7716747.1"/>
    </source>
</evidence>
<feature type="compositionally biased region" description="Low complexity" evidence="1">
    <location>
        <begin position="286"/>
        <end position="299"/>
    </location>
</feature>
<feature type="compositionally biased region" description="Low complexity" evidence="1">
    <location>
        <begin position="259"/>
        <end position="274"/>
    </location>
</feature>
<dbReference type="EMBL" id="JAKNSF020000097">
    <property type="protein sequence ID" value="KAK7716747.1"/>
    <property type="molecule type" value="Genomic_DNA"/>
</dbReference>
<feature type="compositionally biased region" description="Basic and acidic residues" evidence="1">
    <location>
        <begin position="410"/>
        <end position="427"/>
    </location>
</feature>
<name>A0ABR1NVC7_DIAER</name>
<feature type="region of interest" description="Disordered" evidence="1">
    <location>
        <begin position="224"/>
        <end position="385"/>
    </location>
</feature>
<organism evidence="2 3">
    <name type="scientific">Diaporthe eres</name>
    <name type="common">Phomopsis oblonga</name>
    <dbReference type="NCBI Taxonomy" id="83184"/>
    <lineage>
        <taxon>Eukaryota</taxon>
        <taxon>Fungi</taxon>
        <taxon>Dikarya</taxon>
        <taxon>Ascomycota</taxon>
        <taxon>Pezizomycotina</taxon>
        <taxon>Sordariomycetes</taxon>
        <taxon>Sordariomycetidae</taxon>
        <taxon>Diaporthales</taxon>
        <taxon>Diaporthaceae</taxon>
        <taxon>Diaporthe</taxon>
        <taxon>Diaporthe eres species complex</taxon>
    </lineage>
</organism>
<feature type="compositionally biased region" description="Acidic residues" evidence="1">
    <location>
        <begin position="428"/>
        <end position="457"/>
    </location>
</feature>
<sequence length="479" mass="50863">MSSIFSPILSYASASLPILFLAGLLWVTATVLDSDASRSTRKPDDDAYASLVLALESFSLSTPEKKEVSYPKPVQEDKPIEPKTEVNAGALIETPAETTFFQPEPAPLALAAATSLAAKLKFDGFRCGSDPLAAFSRRSQLSQPDLSHLVPIYSPPPVEHMVLDVKRSPAFQKTQSSTTSTSPGILHKVSQITKRFVNLQIQSSPAPVDISTLVEMMARLSLNDKQQTSKAQITQPTSTPAPPPQTALRTASRQPPVVPSLSSSSSGQPSSVPVTASPPKTEKKQIISAPAPAQPPSSATPKPLPQSAAPATPQRPAGQLSLPAIRPKSLFAAARKALPQVARPKSIASSSQPPPQPAVPTQAATSSSSGQSSAPAQASAAKTETKKLATMGAVNPLLANLLDSYEAEETEAKTEKPSPKPAPKPEPEPEPEPEATLDDMSIEEMESQLALEEMELLNEEKEVPKYKGKDRKIAPLRRK</sequence>
<comment type="caution">
    <text evidence="2">The sequence shown here is derived from an EMBL/GenBank/DDBJ whole genome shotgun (WGS) entry which is preliminary data.</text>
</comment>
<reference evidence="2 3" key="1">
    <citation type="submission" date="2024-02" db="EMBL/GenBank/DDBJ databases">
        <title>De novo assembly and annotation of 12 fungi associated with fruit tree decline syndrome in Ontario, Canada.</title>
        <authorList>
            <person name="Sulman M."/>
            <person name="Ellouze W."/>
            <person name="Ilyukhin E."/>
        </authorList>
    </citation>
    <scope>NUCLEOTIDE SEQUENCE [LARGE SCALE GENOMIC DNA]</scope>
    <source>
        <strain evidence="2 3">M169</strain>
    </source>
</reference>
<gene>
    <name evidence="2" type="ORF">SLS63_010950</name>
</gene>